<dbReference type="PROSITE" id="PS00109">
    <property type="entry name" value="PROTEIN_KINASE_TYR"/>
    <property type="match status" value="1"/>
</dbReference>
<dbReference type="PANTHER" id="PTHR43289:SF34">
    <property type="entry name" value="SERINE_THREONINE-PROTEIN KINASE YBDM-RELATED"/>
    <property type="match status" value="1"/>
</dbReference>
<dbReference type="Pfam" id="PF00069">
    <property type="entry name" value="Pkinase"/>
    <property type="match status" value="1"/>
</dbReference>
<dbReference type="EMBL" id="CAADFK010000076">
    <property type="protein sequence ID" value="VFK15358.1"/>
    <property type="molecule type" value="Genomic_DNA"/>
</dbReference>
<dbReference type="Gene3D" id="3.90.1580.10">
    <property type="entry name" value="paralog of FGE (formylglycine-generating enzyme)"/>
    <property type="match status" value="1"/>
</dbReference>
<keyword evidence="4" id="KW-0067">ATP-binding</keyword>
<dbReference type="Pfam" id="PF08308">
    <property type="entry name" value="PEGA"/>
    <property type="match status" value="2"/>
</dbReference>
<dbReference type="InterPro" id="IPR011009">
    <property type="entry name" value="Kinase-like_dom_sf"/>
</dbReference>
<proteinExistence type="predicted"/>
<dbReference type="Gene3D" id="3.30.200.20">
    <property type="entry name" value="Phosphorylase Kinase, domain 1"/>
    <property type="match status" value="1"/>
</dbReference>
<feature type="compositionally biased region" description="Polar residues" evidence="5">
    <location>
        <begin position="380"/>
        <end position="392"/>
    </location>
</feature>
<protein>
    <submittedName>
        <fullName evidence="8">Serine/threonine protein kinase</fullName>
    </submittedName>
</protein>
<gene>
    <name evidence="8" type="ORF">BECKLPF1236B_GA0070989_107610</name>
</gene>
<dbReference type="InterPro" id="IPR005532">
    <property type="entry name" value="SUMF_dom"/>
</dbReference>
<keyword evidence="6" id="KW-1133">Transmembrane helix</keyword>
<evidence type="ECO:0000256" key="4">
    <source>
        <dbReference type="ARBA" id="ARBA00022840"/>
    </source>
</evidence>
<evidence type="ECO:0000256" key="5">
    <source>
        <dbReference type="SAM" id="MobiDB-lite"/>
    </source>
</evidence>
<dbReference type="GO" id="GO:0005524">
    <property type="term" value="F:ATP binding"/>
    <property type="evidence" value="ECO:0007669"/>
    <property type="project" value="UniProtKB-KW"/>
</dbReference>
<dbReference type="PANTHER" id="PTHR43289">
    <property type="entry name" value="MITOGEN-ACTIVATED PROTEIN KINASE KINASE KINASE 20-RELATED"/>
    <property type="match status" value="1"/>
</dbReference>
<dbReference type="InterPro" id="IPR000719">
    <property type="entry name" value="Prot_kinase_dom"/>
</dbReference>
<feature type="region of interest" description="Disordered" evidence="5">
    <location>
        <begin position="380"/>
        <end position="479"/>
    </location>
</feature>
<dbReference type="InterPro" id="IPR042095">
    <property type="entry name" value="SUMF_sf"/>
</dbReference>
<reference evidence="8" key="1">
    <citation type="submission" date="2019-02" db="EMBL/GenBank/DDBJ databases">
        <authorList>
            <person name="Gruber-Vodicka R. H."/>
            <person name="Seah K. B. B."/>
        </authorList>
    </citation>
    <scope>NUCLEOTIDE SEQUENCE</scope>
    <source>
        <strain evidence="8">BECK_S313</strain>
    </source>
</reference>
<dbReference type="PROSITE" id="PS50011">
    <property type="entry name" value="PROTEIN_KINASE_DOM"/>
    <property type="match status" value="1"/>
</dbReference>
<dbReference type="GO" id="GO:0004674">
    <property type="term" value="F:protein serine/threonine kinase activity"/>
    <property type="evidence" value="ECO:0007669"/>
    <property type="project" value="UniProtKB-KW"/>
</dbReference>
<dbReference type="InterPro" id="IPR013229">
    <property type="entry name" value="PEGA"/>
</dbReference>
<keyword evidence="1" id="KW-0808">Transferase</keyword>
<evidence type="ECO:0000256" key="3">
    <source>
        <dbReference type="ARBA" id="ARBA00022777"/>
    </source>
</evidence>
<keyword evidence="6" id="KW-0812">Transmembrane</keyword>
<accession>A0A450WEF2</accession>
<organism evidence="8">
    <name type="scientific">Candidatus Kentrum sp. LPFa</name>
    <dbReference type="NCBI Taxonomy" id="2126335"/>
    <lineage>
        <taxon>Bacteria</taxon>
        <taxon>Pseudomonadati</taxon>
        <taxon>Pseudomonadota</taxon>
        <taxon>Gammaproteobacteria</taxon>
        <taxon>Candidatus Kentrum</taxon>
    </lineage>
</organism>
<feature type="transmembrane region" description="Helical" evidence="6">
    <location>
        <begin position="349"/>
        <end position="373"/>
    </location>
</feature>
<dbReference type="InterPro" id="IPR016187">
    <property type="entry name" value="CTDL_fold"/>
</dbReference>
<keyword evidence="3 8" id="KW-0418">Kinase</keyword>
<keyword evidence="2" id="KW-0547">Nucleotide-binding</keyword>
<evidence type="ECO:0000256" key="2">
    <source>
        <dbReference type="ARBA" id="ARBA00022741"/>
    </source>
</evidence>
<dbReference type="InterPro" id="IPR008266">
    <property type="entry name" value="Tyr_kinase_AS"/>
</dbReference>
<name>A0A450WEF2_9GAMM</name>
<dbReference type="Pfam" id="PF03781">
    <property type="entry name" value="FGE-sulfatase"/>
    <property type="match status" value="1"/>
</dbReference>
<sequence length="883" mass="97573">MTRPSPNHCPACFRENANANANANACGYCGWKKGKASDSPLYLPLGTSLGDSYVIGRVLGHGGLGVTYLAWDNQLDTRIAIKEFLPDSIAGRNVASSEITIHTEHEQTFHHALDRFRLEARILARFQQHPGIVSVYRYLSANATGYIVMEFVAGRTLREYLETRGGSIPWQEAFALLGPVIDTLRQVHQAGLLHRDISPENIYLTHDDKIKLLDFGAAREVTGERSVTLSVVLKAGYAPEEQYRKKAKQDPWTDIYALCATLYRAITGQPPPTALDRLHENELYSPSALGINIPKRQEAVLMKGLAIHMEERWQSIGEMQRVWGQDAADSPPELSNPERIGSQNKYPKLSFRVSIFMAVIAVISLVFTALRFISDLTDKTNLAGNDDQQQEGWGNPRSDMPIDQTSDAPKDRKMGMSPRDFAHPTPLASRQEAPDGASPLPSSRQETVITAEVETEPSVRGTNQQNSQQNISTPDENIVRDDTKPKLLPGVAVTPPPALLVVDVTPLNVFGATVTVDGERLFFPDWTHELTPGEYIIRVEQKGFEPHEERITLTAGMEKILRVELQPAMAKLRVAANIPGAEVFIDQQPIGLSDVTHTVTPGTHRLWVKKKGYLFFETEIQLAEGKQQTIHVRLVAATPPVGRTFRDQLKSGGEGPEMVVLPAGEFLMGSPDDEPERDSNEGPQHRVRISKSFALGVTEVTFADYDRFARAKGRKLPKGIMNWGHGPRPVSDVRWWDAVAYAKWLSEETGKKYRLPTEAEWEYAARAGTTTPFSTGECITSSQANYDNKEYDYPGCGDKSRVIREKQFPQARCQPTHGGYMKCTVMLGSGRRIVGTAITMAHLPMVARGEKRTLGIVIGICFAAAPASSLRGLPDQPAAALSA</sequence>
<evidence type="ECO:0000256" key="1">
    <source>
        <dbReference type="ARBA" id="ARBA00022679"/>
    </source>
</evidence>
<dbReference type="AlphaFoldDB" id="A0A450WEF2"/>
<feature type="domain" description="Protein kinase" evidence="7">
    <location>
        <begin position="53"/>
        <end position="324"/>
    </location>
</feature>
<keyword evidence="6" id="KW-0472">Membrane</keyword>
<keyword evidence="8" id="KW-0723">Serine/threonine-protein kinase</keyword>
<evidence type="ECO:0000259" key="7">
    <source>
        <dbReference type="PROSITE" id="PS50011"/>
    </source>
</evidence>
<evidence type="ECO:0000313" key="8">
    <source>
        <dbReference type="EMBL" id="VFK15358.1"/>
    </source>
</evidence>
<dbReference type="CDD" id="cd14014">
    <property type="entry name" value="STKc_PknB_like"/>
    <property type="match status" value="1"/>
</dbReference>
<dbReference type="Gene3D" id="1.10.510.10">
    <property type="entry name" value="Transferase(Phosphotransferase) domain 1"/>
    <property type="match status" value="1"/>
</dbReference>
<dbReference type="SUPFAM" id="SSF56436">
    <property type="entry name" value="C-type lectin-like"/>
    <property type="match status" value="1"/>
</dbReference>
<evidence type="ECO:0000256" key="6">
    <source>
        <dbReference type="SAM" id="Phobius"/>
    </source>
</evidence>
<dbReference type="SUPFAM" id="SSF56112">
    <property type="entry name" value="Protein kinase-like (PK-like)"/>
    <property type="match status" value="1"/>
</dbReference>